<evidence type="ECO:0000313" key="11">
    <source>
        <dbReference type="EMBL" id="KAK3175599.1"/>
    </source>
</evidence>
<keyword evidence="12" id="KW-1185">Reference proteome</keyword>
<dbReference type="Pfam" id="PF09329">
    <property type="entry name" value="zf-primase"/>
    <property type="match status" value="1"/>
</dbReference>
<keyword evidence="5" id="KW-0863">Zinc-finger</keyword>
<feature type="region of interest" description="Disordered" evidence="8">
    <location>
        <begin position="721"/>
        <end position="756"/>
    </location>
</feature>
<dbReference type="InterPro" id="IPR012340">
    <property type="entry name" value="NA-bd_OB-fold"/>
</dbReference>
<dbReference type="EMBL" id="JANJYJ010000421">
    <property type="protein sequence ID" value="KAK3175599.1"/>
    <property type="molecule type" value="Genomic_DNA"/>
</dbReference>
<evidence type="ECO:0000256" key="6">
    <source>
        <dbReference type="ARBA" id="ARBA00022833"/>
    </source>
</evidence>
<keyword evidence="4" id="KW-0479">Metal-binding</keyword>
<evidence type="ECO:0000256" key="2">
    <source>
        <dbReference type="ARBA" id="ARBA00009679"/>
    </source>
</evidence>
<feature type="region of interest" description="Disordered" evidence="8">
    <location>
        <begin position="654"/>
        <end position="673"/>
    </location>
</feature>
<keyword evidence="6" id="KW-0862">Zinc</keyword>
<evidence type="ECO:0000256" key="1">
    <source>
        <dbReference type="ARBA" id="ARBA00004123"/>
    </source>
</evidence>
<evidence type="ECO:0000256" key="3">
    <source>
        <dbReference type="ARBA" id="ARBA00022705"/>
    </source>
</evidence>
<feature type="compositionally biased region" description="Basic and acidic residues" evidence="8">
    <location>
        <begin position="721"/>
        <end position="732"/>
    </location>
</feature>
<evidence type="ECO:0000256" key="4">
    <source>
        <dbReference type="ARBA" id="ARBA00022723"/>
    </source>
</evidence>
<evidence type="ECO:0000256" key="8">
    <source>
        <dbReference type="SAM" id="MobiDB-lite"/>
    </source>
</evidence>
<dbReference type="InterPro" id="IPR055065">
    <property type="entry name" value="OB_MCM10"/>
</dbReference>
<evidence type="ECO:0008006" key="13">
    <source>
        <dbReference type="Google" id="ProtNLM"/>
    </source>
</evidence>
<feature type="compositionally biased region" description="Polar residues" evidence="8">
    <location>
        <begin position="31"/>
        <end position="41"/>
    </location>
</feature>
<feature type="domain" description="MCM10 OB-fold" evidence="10">
    <location>
        <begin position="404"/>
        <end position="463"/>
    </location>
</feature>
<proteinExistence type="inferred from homology"/>
<dbReference type="GO" id="GO:0003688">
    <property type="term" value="F:DNA replication origin binding"/>
    <property type="evidence" value="ECO:0007669"/>
    <property type="project" value="TreeGrafter"/>
</dbReference>
<accession>A0AAD9ZC15</accession>
<evidence type="ECO:0000259" key="9">
    <source>
        <dbReference type="Pfam" id="PF09329"/>
    </source>
</evidence>
<dbReference type="PANTHER" id="PTHR13454:SF11">
    <property type="entry name" value="PROTEIN MCM10 HOMOLOG"/>
    <property type="match status" value="1"/>
</dbReference>
<dbReference type="InterPro" id="IPR015408">
    <property type="entry name" value="Znf_Mcm10/DnaG"/>
</dbReference>
<protein>
    <recommendedName>
        <fullName evidence="13">Zinc finger Mcm10/DnaG-type domain-containing protein</fullName>
    </recommendedName>
</protein>
<evidence type="ECO:0000259" key="10">
    <source>
        <dbReference type="Pfam" id="PF22379"/>
    </source>
</evidence>
<evidence type="ECO:0000256" key="7">
    <source>
        <dbReference type="ARBA" id="ARBA00023242"/>
    </source>
</evidence>
<reference evidence="11" key="1">
    <citation type="journal article" date="2023" name="Plant J.">
        <title>Genome sequences and population genomics provide insights into the demographic history, inbreeding, and mutation load of two 'living fossil' tree species of Dipteronia.</title>
        <authorList>
            <person name="Feng Y."/>
            <person name="Comes H.P."/>
            <person name="Chen J."/>
            <person name="Zhu S."/>
            <person name="Lu R."/>
            <person name="Zhang X."/>
            <person name="Li P."/>
            <person name="Qiu J."/>
            <person name="Olsen K.M."/>
            <person name="Qiu Y."/>
        </authorList>
    </citation>
    <scope>NUCLEOTIDE SEQUENCE</scope>
    <source>
        <strain evidence="11">NBL</strain>
    </source>
</reference>
<name>A0AAD9ZC15_9ROSI</name>
<dbReference type="GO" id="GO:0043596">
    <property type="term" value="C:nuclear replication fork"/>
    <property type="evidence" value="ECO:0007669"/>
    <property type="project" value="TreeGrafter"/>
</dbReference>
<feature type="compositionally biased region" description="Polar residues" evidence="8">
    <location>
        <begin position="14"/>
        <end position="24"/>
    </location>
</feature>
<organism evidence="11 12">
    <name type="scientific">Dipteronia sinensis</name>
    <dbReference type="NCBI Taxonomy" id="43782"/>
    <lineage>
        <taxon>Eukaryota</taxon>
        <taxon>Viridiplantae</taxon>
        <taxon>Streptophyta</taxon>
        <taxon>Embryophyta</taxon>
        <taxon>Tracheophyta</taxon>
        <taxon>Spermatophyta</taxon>
        <taxon>Magnoliopsida</taxon>
        <taxon>eudicotyledons</taxon>
        <taxon>Gunneridae</taxon>
        <taxon>Pentapetalae</taxon>
        <taxon>rosids</taxon>
        <taxon>malvids</taxon>
        <taxon>Sapindales</taxon>
        <taxon>Sapindaceae</taxon>
        <taxon>Hippocastanoideae</taxon>
        <taxon>Acereae</taxon>
        <taxon>Dipteronia</taxon>
    </lineage>
</organism>
<dbReference type="GO" id="GO:0008270">
    <property type="term" value="F:zinc ion binding"/>
    <property type="evidence" value="ECO:0007669"/>
    <property type="project" value="UniProtKB-KW"/>
</dbReference>
<dbReference type="Gene3D" id="2.40.50.140">
    <property type="entry name" value="Nucleic acid-binding proteins"/>
    <property type="match status" value="1"/>
</dbReference>
<dbReference type="InterPro" id="IPR040184">
    <property type="entry name" value="Mcm10"/>
</dbReference>
<comment type="similarity">
    <text evidence="2">Belongs to the MCM10 family.</text>
</comment>
<evidence type="ECO:0000256" key="5">
    <source>
        <dbReference type="ARBA" id="ARBA00022771"/>
    </source>
</evidence>
<feature type="region of interest" description="Disordered" evidence="8">
    <location>
        <begin position="188"/>
        <end position="208"/>
    </location>
</feature>
<feature type="region of interest" description="Disordered" evidence="8">
    <location>
        <begin position="1"/>
        <end position="46"/>
    </location>
</feature>
<dbReference type="PANTHER" id="PTHR13454">
    <property type="entry name" value="PROTEIN MCM10 HOMOLOG"/>
    <property type="match status" value="1"/>
</dbReference>
<feature type="compositionally biased region" description="Basic and acidic residues" evidence="8">
    <location>
        <begin position="656"/>
        <end position="673"/>
    </location>
</feature>
<dbReference type="GO" id="GO:0003697">
    <property type="term" value="F:single-stranded DNA binding"/>
    <property type="evidence" value="ECO:0007669"/>
    <property type="project" value="InterPro"/>
</dbReference>
<comment type="subcellular location">
    <subcellularLocation>
        <location evidence="1">Nucleus</location>
    </subcellularLocation>
</comment>
<feature type="compositionally biased region" description="Acidic residues" evidence="8">
    <location>
        <begin position="747"/>
        <end position="756"/>
    </location>
</feature>
<sequence>MSAPNIEDLWPPQSARQALLSSPSGRKKYTDLQSTQASSPIKRSLGTPSLLDRLRLTRNNQNHVIQYNEDEDVDEGEEDEETLRLKLAAIEAKLKLKKLQNKSKKNANSVVSRPDSVCQGHVVKDEEYKPQVEVCLSPVKRSQTSIENLSPSRVLLGIDKGVRGANVSLRRAKTISNSPVRSIRQEHNTNRPIPRGMDTKPSRKARAMPAVGIKSFSERMAEVRDYDRKQADRSEVASRARARKFKLDAAEIEQFKASGEGQKSPVRCQSPNRVTPSFEDRKPEIDISSRSHGLRKARTLPDLRTVAEEPLGDATLFEGYSGLHLSSRILPHSFLKRTLPSEQFTTYRIPDLLKNITSPAYELPDEVSDFVVFGVIASKSNPLDQKLRTDDKVKTSSEWDKKWDDGSQNRKKFMVLTLTDLKWTVDLFLFDTALPRYHRLSTGTVIGILNPTIMPPKRGREDTGAFSLALHDGDDTVLEIGKAKHLGYCNAVKKDGKECGQWVNGAKSEICEWHLNAQIAKAQSRRMGVNTGANGFGGSGPRNKGNVFDPRSRGEGGGGGYGLLPNKQGRGFDRETGSHYYVSSSNSNTKGGPIYNPDISTAKMIDLDDDSFIAEGQFSRDKEALLQKRMAKQGKEQDIARKLAKLVDGHNAGADYMRHRTDNPGGQRSDKAGARYIPSSAATRSTSSYITNTSDNLKTEIGRKRMAQDISLSPIKKKTRFLTDRGIKEAGRESLGPNTSRPKHDFDEDDDDLDIV</sequence>
<evidence type="ECO:0000313" key="12">
    <source>
        <dbReference type="Proteomes" id="UP001281410"/>
    </source>
</evidence>
<feature type="region of interest" description="Disordered" evidence="8">
    <location>
        <begin position="258"/>
        <end position="279"/>
    </location>
</feature>
<dbReference type="GO" id="GO:0006270">
    <property type="term" value="P:DNA replication initiation"/>
    <property type="evidence" value="ECO:0007669"/>
    <property type="project" value="InterPro"/>
</dbReference>
<comment type="caution">
    <text evidence="11">The sequence shown here is derived from an EMBL/GenBank/DDBJ whole genome shotgun (WGS) entry which is preliminary data.</text>
</comment>
<dbReference type="Pfam" id="PF22379">
    <property type="entry name" value="OB_MCM10"/>
    <property type="match status" value="1"/>
</dbReference>
<feature type="domain" description="Zinc finger Mcm10/DnaG-type" evidence="9">
    <location>
        <begin position="481"/>
        <end position="526"/>
    </location>
</feature>
<keyword evidence="7" id="KW-0539">Nucleus</keyword>
<dbReference type="AlphaFoldDB" id="A0AAD9ZC15"/>
<dbReference type="Proteomes" id="UP001281410">
    <property type="component" value="Unassembled WGS sequence"/>
</dbReference>
<keyword evidence="3" id="KW-0235">DNA replication</keyword>
<gene>
    <name evidence="11" type="ORF">Dsin_033015</name>
</gene>